<reference evidence="2" key="1">
    <citation type="journal article" date="2019" name="Sci. Rep.">
        <title>Draft genome of Tanacetum cinerariifolium, the natural source of mosquito coil.</title>
        <authorList>
            <person name="Yamashiro T."/>
            <person name="Shiraishi A."/>
            <person name="Satake H."/>
            <person name="Nakayama K."/>
        </authorList>
    </citation>
    <scope>NUCLEOTIDE SEQUENCE</scope>
</reference>
<sequence>MTRHLTVDQPSLTGGPVVVNGGPATVKDGPPSTTIVYRRPPPLTADRHRRPLPLIDGPAALTSADVGATSLVAVQLDAATWRRLGG</sequence>
<name>A0A6L2MU26_TANCI</name>
<evidence type="ECO:0000313" key="2">
    <source>
        <dbReference type="EMBL" id="GEU77488.1"/>
    </source>
</evidence>
<gene>
    <name evidence="2" type="ORF">Tci_049466</name>
</gene>
<organism evidence="2">
    <name type="scientific">Tanacetum cinerariifolium</name>
    <name type="common">Dalmatian daisy</name>
    <name type="synonym">Chrysanthemum cinerariifolium</name>
    <dbReference type="NCBI Taxonomy" id="118510"/>
    <lineage>
        <taxon>Eukaryota</taxon>
        <taxon>Viridiplantae</taxon>
        <taxon>Streptophyta</taxon>
        <taxon>Embryophyta</taxon>
        <taxon>Tracheophyta</taxon>
        <taxon>Spermatophyta</taxon>
        <taxon>Magnoliopsida</taxon>
        <taxon>eudicotyledons</taxon>
        <taxon>Gunneridae</taxon>
        <taxon>Pentapetalae</taxon>
        <taxon>asterids</taxon>
        <taxon>campanulids</taxon>
        <taxon>Asterales</taxon>
        <taxon>Asteraceae</taxon>
        <taxon>Asteroideae</taxon>
        <taxon>Anthemideae</taxon>
        <taxon>Anthemidinae</taxon>
        <taxon>Tanacetum</taxon>
    </lineage>
</organism>
<protein>
    <submittedName>
        <fullName evidence="2">Uncharacterized protein</fullName>
    </submittedName>
</protein>
<proteinExistence type="predicted"/>
<dbReference type="EMBL" id="BKCJ010007484">
    <property type="protein sequence ID" value="GEU77488.1"/>
    <property type="molecule type" value="Genomic_DNA"/>
</dbReference>
<accession>A0A6L2MU26</accession>
<comment type="caution">
    <text evidence="2">The sequence shown here is derived from an EMBL/GenBank/DDBJ whole genome shotgun (WGS) entry which is preliminary data.</text>
</comment>
<evidence type="ECO:0000256" key="1">
    <source>
        <dbReference type="SAM" id="MobiDB-lite"/>
    </source>
</evidence>
<dbReference type="AlphaFoldDB" id="A0A6L2MU26"/>
<feature type="region of interest" description="Disordered" evidence="1">
    <location>
        <begin position="1"/>
        <end position="51"/>
    </location>
</feature>